<protein>
    <submittedName>
        <fullName evidence="2">Nuclear transport factor 2 family protein</fullName>
    </submittedName>
</protein>
<name>A0ABY7VJ07_9GAMM</name>
<feature type="domain" description="SnoaL-like" evidence="1">
    <location>
        <begin position="30"/>
        <end position="134"/>
    </location>
</feature>
<evidence type="ECO:0000259" key="1">
    <source>
        <dbReference type="Pfam" id="PF12680"/>
    </source>
</evidence>
<evidence type="ECO:0000313" key="3">
    <source>
        <dbReference type="Proteomes" id="UP001215231"/>
    </source>
</evidence>
<proteinExistence type="predicted"/>
<keyword evidence="3" id="KW-1185">Reference proteome</keyword>
<dbReference type="InterPro" id="IPR037401">
    <property type="entry name" value="SnoaL-like"/>
</dbReference>
<organism evidence="2 3">
    <name type="scientific">Thalassomonas haliotis</name>
    <dbReference type="NCBI Taxonomy" id="485448"/>
    <lineage>
        <taxon>Bacteria</taxon>
        <taxon>Pseudomonadati</taxon>
        <taxon>Pseudomonadota</taxon>
        <taxon>Gammaproteobacteria</taxon>
        <taxon>Alteromonadales</taxon>
        <taxon>Colwelliaceae</taxon>
        <taxon>Thalassomonas</taxon>
    </lineage>
</organism>
<dbReference type="SUPFAM" id="SSF54427">
    <property type="entry name" value="NTF2-like"/>
    <property type="match status" value="1"/>
</dbReference>
<gene>
    <name evidence="2" type="ORF">H3N35_10000</name>
</gene>
<reference evidence="2 3" key="1">
    <citation type="journal article" date="2022" name="Mar. Drugs">
        <title>Bioassay-Guided Fractionation Leads to the Detection of Cholic Acid Generated by the Rare Thalassomonas sp.</title>
        <authorList>
            <person name="Pheiffer F."/>
            <person name="Schneider Y.K."/>
            <person name="Hansen E.H."/>
            <person name="Andersen J.H."/>
            <person name="Isaksson J."/>
            <person name="Busche T."/>
            <person name="R C."/>
            <person name="Kalinowski J."/>
            <person name="Zyl L.V."/>
            <person name="Trindade M."/>
        </authorList>
    </citation>
    <scope>NUCLEOTIDE SEQUENCE [LARGE SCALE GENOMIC DNA]</scope>
    <source>
        <strain evidence="2 3">A5K-61T</strain>
    </source>
</reference>
<dbReference type="Pfam" id="PF12680">
    <property type="entry name" value="SnoaL_2"/>
    <property type="match status" value="1"/>
</dbReference>
<accession>A0ABY7VJ07</accession>
<dbReference type="Proteomes" id="UP001215231">
    <property type="component" value="Chromosome"/>
</dbReference>
<dbReference type="RefSeq" id="WP_274054159.1">
    <property type="nucleotide sequence ID" value="NZ_CP059693.1"/>
</dbReference>
<evidence type="ECO:0000313" key="2">
    <source>
        <dbReference type="EMBL" id="WDE13730.1"/>
    </source>
</evidence>
<sequence>MHSFRVLVLLLIFMPDVQSHERTPTNINTVERFVAAFNAHDSNAMANFVADDIEWLSIAGKQVGLEAKGKDNLIASMDSYFKSCPTCRSELAEVLATTSRVSAIEIASWQGTSGRKSQRAISVYEFSNGVITRVYYFPAEK</sequence>
<dbReference type="EMBL" id="CP059693">
    <property type="protein sequence ID" value="WDE13730.1"/>
    <property type="molecule type" value="Genomic_DNA"/>
</dbReference>
<dbReference type="Gene3D" id="3.10.450.50">
    <property type="match status" value="1"/>
</dbReference>
<dbReference type="InterPro" id="IPR032710">
    <property type="entry name" value="NTF2-like_dom_sf"/>
</dbReference>